<organism evidence="2 3">
    <name type="scientific">Gigaspora rosea</name>
    <dbReference type="NCBI Taxonomy" id="44941"/>
    <lineage>
        <taxon>Eukaryota</taxon>
        <taxon>Fungi</taxon>
        <taxon>Fungi incertae sedis</taxon>
        <taxon>Mucoromycota</taxon>
        <taxon>Glomeromycotina</taxon>
        <taxon>Glomeromycetes</taxon>
        <taxon>Diversisporales</taxon>
        <taxon>Gigasporaceae</taxon>
        <taxon>Gigaspora</taxon>
    </lineage>
</organism>
<reference evidence="2 3" key="1">
    <citation type="submission" date="2018-06" db="EMBL/GenBank/DDBJ databases">
        <title>Comparative genomics reveals the genomic features of Rhizophagus irregularis, R. cerebriforme, R. diaphanum and Gigaspora rosea, and their symbiotic lifestyle signature.</title>
        <authorList>
            <person name="Morin E."/>
            <person name="San Clemente H."/>
            <person name="Chen E.C.H."/>
            <person name="De La Providencia I."/>
            <person name="Hainaut M."/>
            <person name="Kuo A."/>
            <person name="Kohler A."/>
            <person name="Murat C."/>
            <person name="Tang N."/>
            <person name="Roy S."/>
            <person name="Loubradou J."/>
            <person name="Henrissat B."/>
            <person name="Grigoriev I.V."/>
            <person name="Corradi N."/>
            <person name="Roux C."/>
            <person name="Martin F.M."/>
        </authorList>
    </citation>
    <scope>NUCLEOTIDE SEQUENCE [LARGE SCALE GENOMIC DNA]</scope>
    <source>
        <strain evidence="2 3">DAOM 194757</strain>
    </source>
</reference>
<dbReference type="STRING" id="44941.A0A397VF17"/>
<protein>
    <submittedName>
        <fullName evidence="2">Glycoside Hydrolase Family 16 protein</fullName>
    </submittedName>
</protein>
<dbReference type="Proteomes" id="UP000266673">
    <property type="component" value="Unassembled WGS sequence"/>
</dbReference>
<proteinExistence type="predicted"/>
<feature type="domain" description="GH16" evidence="1">
    <location>
        <begin position="1"/>
        <end position="216"/>
    </location>
</feature>
<dbReference type="SUPFAM" id="SSF49899">
    <property type="entry name" value="Concanavalin A-like lectins/glucanases"/>
    <property type="match status" value="1"/>
</dbReference>
<keyword evidence="2" id="KW-0378">Hydrolase</keyword>
<evidence type="ECO:0000313" key="2">
    <source>
        <dbReference type="EMBL" id="RIB21080.1"/>
    </source>
</evidence>
<dbReference type="OrthoDB" id="4524534at2759"/>
<name>A0A397VF17_9GLOM</name>
<evidence type="ECO:0000313" key="3">
    <source>
        <dbReference type="Proteomes" id="UP000266673"/>
    </source>
</evidence>
<dbReference type="AlphaFoldDB" id="A0A397VF17"/>
<dbReference type="Gene3D" id="2.60.120.200">
    <property type="match status" value="1"/>
</dbReference>
<evidence type="ECO:0000259" key="1">
    <source>
        <dbReference type="PROSITE" id="PS51762"/>
    </source>
</evidence>
<feature type="non-terminal residue" evidence="2">
    <location>
        <position position="1"/>
    </location>
</feature>
<keyword evidence="3" id="KW-1185">Reference proteome</keyword>
<dbReference type="EMBL" id="QKWP01000380">
    <property type="protein sequence ID" value="RIB21080.1"/>
    <property type="molecule type" value="Genomic_DNA"/>
</dbReference>
<sequence>NYSNFESYWNYLYPWGPSHRGTALMLGNTSYHEHIYLNNGVLTFRATRNYDKIGGEKFNYLSGTIYAKELIEMNSQYPSYSISGDFKAPTIKGTWPAFWITCSSSWPPEVDILEFKGRTFNNFNIYLINETVPTYSNQTNITSPKDWNTFSFYMNMINNNDVSLALSLNNMPNITHTAKGYVGKQFWLIIDLQMEESSGSPGPSSDTFYYLRNVEI</sequence>
<comment type="caution">
    <text evidence="2">The sequence shown here is derived from an EMBL/GenBank/DDBJ whole genome shotgun (WGS) entry which is preliminary data.</text>
</comment>
<dbReference type="GO" id="GO:0005975">
    <property type="term" value="P:carbohydrate metabolic process"/>
    <property type="evidence" value="ECO:0007669"/>
    <property type="project" value="InterPro"/>
</dbReference>
<dbReference type="PROSITE" id="PS51762">
    <property type="entry name" value="GH16_2"/>
    <property type="match status" value="1"/>
</dbReference>
<dbReference type="InterPro" id="IPR013320">
    <property type="entry name" value="ConA-like_dom_sf"/>
</dbReference>
<dbReference type="GO" id="GO:0004553">
    <property type="term" value="F:hydrolase activity, hydrolyzing O-glycosyl compounds"/>
    <property type="evidence" value="ECO:0007669"/>
    <property type="project" value="InterPro"/>
</dbReference>
<gene>
    <name evidence="2" type="ORF">C2G38_1881488</name>
</gene>
<dbReference type="InterPro" id="IPR000757">
    <property type="entry name" value="Beta-glucanase-like"/>
</dbReference>
<feature type="non-terminal residue" evidence="2">
    <location>
        <position position="216"/>
    </location>
</feature>
<accession>A0A397VF17</accession>